<dbReference type="Proteomes" id="UP000324897">
    <property type="component" value="Unassembled WGS sequence"/>
</dbReference>
<reference evidence="2 3" key="1">
    <citation type="journal article" date="2019" name="Sci. Rep.">
        <title>A high-quality genome of Eragrostis curvula grass provides insights into Poaceae evolution and supports new strategies to enhance forage quality.</title>
        <authorList>
            <person name="Carballo J."/>
            <person name="Santos B.A.C.M."/>
            <person name="Zappacosta D."/>
            <person name="Garbus I."/>
            <person name="Selva J.P."/>
            <person name="Gallo C.A."/>
            <person name="Diaz A."/>
            <person name="Albertini E."/>
            <person name="Caccamo M."/>
            <person name="Echenique V."/>
        </authorList>
    </citation>
    <scope>NUCLEOTIDE SEQUENCE [LARGE SCALE GENOMIC DNA]</scope>
    <source>
        <strain evidence="3">cv. Victoria</strain>
        <tissue evidence="2">Leaf</tissue>
    </source>
</reference>
<evidence type="ECO:0008006" key="4">
    <source>
        <dbReference type="Google" id="ProtNLM"/>
    </source>
</evidence>
<protein>
    <recommendedName>
        <fullName evidence="4">Protein FAR1-RELATED SEQUENCE</fullName>
    </recommendedName>
</protein>
<dbReference type="EMBL" id="RWGY01000026">
    <property type="protein sequence ID" value="TVU22689.1"/>
    <property type="molecule type" value="Genomic_DNA"/>
</dbReference>
<feature type="region of interest" description="Disordered" evidence="1">
    <location>
        <begin position="90"/>
        <end position="123"/>
    </location>
</feature>
<dbReference type="OrthoDB" id="693193at2759"/>
<feature type="compositionally biased region" description="Basic residues" evidence="1">
    <location>
        <begin position="114"/>
        <end position="123"/>
    </location>
</feature>
<name>A0A5J9UG27_9POAL</name>
<evidence type="ECO:0000313" key="3">
    <source>
        <dbReference type="Proteomes" id="UP000324897"/>
    </source>
</evidence>
<sequence length="123" mass="13849">MRTHLIGRPVTGWAIAHVLTESTLFSETWSKLKLGMHTAKQSEEKLKYFHKCVSDAVEHMLNMGSSSEKSMVQEFESFIGTTIPDEISIYPPEVAHTKGNGRRLKRGSEQASSKKTKKKAKKD</sequence>
<dbReference type="AlphaFoldDB" id="A0A5J9UG27"/>
<proteinExistence type="predicted"/>
<comment type="caution">
    <text evidence="2">The sequence shown here is derived from an EMBL/GenBank/DDBJ whole genome shotgun (WGS) entry which is preliminary data.</text>
</comment>
<organism evidence="2 3">
    <name type="scientific">Eragrostis curvula</name>
    <name type="common">weeping love grass</name>
    <dbReference type="NCBI Taxonomy" id="38414"/>
    <lineage>
        <taxon>Eukaryota</taxon>
        <taxon>Viridiplantae</taxon>
        <taxon>Streptophyta</taxon>
        <taxon>Embryophyta</taxon>
        <taxon>Tracheophyta</taxon>
        <taxon>Spermatophyta</taxon>
        <taxon>Magnoliopsida</taxon>
        <taxon>Liliopsida</taxon>
        <taxon>Poales</taxon>
        <taxon>Poaceae</taxon>
        <taxon>PACMAD clade</taxon>
        <taxon>Chloridoideae</taxon>
        <taxon>Eragrostideae</taxon>
        <taxon>Eragrostidinae</taxon>
        <taxon>Eragrostis</taxon>
    </lineage>
</organism>
<dbReference type="Gramene" id="TVU22689">
    <property type="protein sequence ID" value="TVU22689"/>
    <property type="gene ID" value="EJB05_32405"/>
</dbReference>
<evidence type="ECO:0000313" key="2">
    <source>
        <dbReference type="EMBL" id="TVU22689.1"/>
    </source>
</evidence>
<feature type="non-terminal residue" evidence="2">
    <location>
        <position position="1"/>
    </location>
</feature>
<gene>
    <name evidence="2" type="ORF">EJB05_32405</name>
</gene>
<keyword evidence="3" id="KW-1185">Reference proteome</keyword>
<accession>A0A5J9UG27</accession>
<evidence type="ECO:0000256" key="1">
    <source>
        <dbReference type="SAM" id="MobiDB-lite"/>
    </source>
</evidence>